<evidence type="ECO:0000256" key="2">
    <source>
        <dbReference type="ARBA" id="ARBA00022723"/>
    </source>
</evidence>
<evidence type="ECO:0000256" key="1">
    <source>
        <dbReference type="ARBA" id="ARBA00022596"/>
    </source>
</evidence>
<evidence type="ECO:0000313" key="4">
    <source>
        <dbReference type="EMBL" id="MBP1931108.1"/>
    </source>
</evidence>
<dbReference type="RefSeq" id="WP_209809200.1">
    <property type="nucleotide sequence ID" value="NZ_JAGGKT010000002.1"/>
</dbReference>
<keyword evidence="2" id="KW-0479">Metal-binding</keyword>
<organism evidence="4 5">
    <name type="scientific">Ammoniphilus resinae</name>
    <dbReference type="NCBI Taxonomy" id="861532"/>
    <lineage>
        <taxon>Bacteria</taxon>
        <taxon>Bacillati</taxon>
        <taxon>Bacillota</taxon>
        <taxon>Bacilli</taxon>
        <taxon>Bacillales</taxon>
        <taxon>Paenibacillaceae</taxon>
        <taxon>Aneurinibacillus group</taxon>
        <taxon>Ammoniphilus</taxon>
    </lineage>
</organism>
<dbReference type="PANTHER" id="PTHR34535:SF3">
    <property type="entry name" value="HYDROGENASE MATURATION FACTOR HYPA"/>
    <property type="match status" value="1"/>
</dbReference>
<keyword evidence="1" id="KW-0533">Nickel</keyword>
<dbReference type="EMBL" id="JAGGKT010000002">
    <property type="protein sequence ID" value="MBP1931108.1"/>
    <property type="molecule type" value="Genomic_DNA"/>
</dbReference>
<protein>
    <submittedName>
        <fullName evidence="4">Zn finger protein HypA/HybF involved in hydrogenase expression</fullName>
    </submittedName>
</protein>
<keyword evidence="3" id="KW-0862">Zinc</keyword>
<keyword evidence="5" id="KW-1185">Reference proteome</keyword>
<sequence>MHEISLMHSILSIIEKSARENRMETVSKIKLVLGTESLVMAGALHFAFEQLKQKTLAQEAVLETEEREGRDFFIDYFEGE</sequence>
<dbReference type="Proteomes" id="UP001519343">
    <property type="component" value="Unassembled WGS sequence"/>
</dbReference>
<gene>
    <name evidence="4" type="ORF">J2Z37_001105</name>
</gene>
<dbReference type="Pfam" id="PF01155">
    <property type="entry name" value="HypA"/>
    <property type="match status" value="1"/>
</dbReference>
<dbReference type="Gene3D" id="3.30.2320.50">
    <property type="match status" value="1"/>
</dbReference>
<dbReference type="PANTHER" id="PTHR34535">
    <property type="entry name" value="HYDROGENASE MATURATION FACTOR HYPA"/>
    <property type="match status" value="1"/>
</dbReference>
<proteinExistence type="predicted"/>
<accession>A0ABS4GLG6</accession>
<evidence type="ECO:0000256" key="3">
    <source>
        <dbReference type="ARBA" id="ARBA00022833"/>
    </source>
</evidence>
<dbReference type="InterPro" id="IPR000688">
    <property type="entry name" value="HypA/HybF"/>
</dbReference>
<evidence type="ECO:0000313" key="5">
    <source>
        <dbReference type="Proteomes" id="UP001519343"/>
    </source>
</evidence>
<comment type="caution">
    <text evidence="4">The sequence shown here is derived from an EMBL/GenBank/DDBJ whole genome shotgun (WGS) entry which is preliminary data.</text>
</comment>
<name>A0ABS4GLG6_9BACL</name>
<reference evidence="4 5" key="1">
    <citation type="submission" date="2021-03" db="EMBL/GenBank/DDBJ databases">
        <title>Genomic Encyclopedia of Type Strains, Phase IV (KMG-IV): sequencing the most valuable type-strain genomes for metagenomic binning, comparative biology and taxonomic classification.</title>
        <authorList>
            <person name="Goeker M."/>
        </authorList>
    </citation>
    <scope>NUCLEOTIDE SEQUENCE [LARGE SCALE GENOMIC DNA]</scope>
    <source>
        <strain evidence="4 5">DSM 24738</strain>
    </source>
</reference>